<proteinExistence type="predicted"/>
<dbReference type="OrthoDB" id="9798884at2"/>
<dbReference type="PANTHER" id="PTHR12277:SF81">
    <property type="entry name" value="PROTEIN ABHD13"/>
    <property type="match status" value="1"/>
</dbReference>
<evidence type="ECO:0000313" key="3">
    <source>
        <dbReference type="EMBL" id="AGK59018.1"/>
    </source>
</evidence>
<evidence type="ECO:0000313" key="4">
    <source>
        <dbReference type="Proteomes" id="UP000005952"/>
    </source>
</evidence>
<dbReference type="InterPro" id="IPR029058">
    <property type="entry name" value="AB_hydrolase_fold"/>
</dbReference>
<feature type="transmembrane region" description="Helical" evidence="1">
    <location>
        <begin position="6"/>
        <end position="24"/>
    </location>
</feature>
<dbReference type="KEGG" id="hdt:HYPDE_36733"/>
<accession>N0B7P5</accession>
<name>N0B7P5_9HYPH</name>
<keyword evidence="1" id="KW-1133">Transmembrane helix</keyword>
<evidence type="ECO:0000256" key="1">
    <source>
        <dbReference type="SAM" id="Phobius"/>
    </source>
</evidence>
<keyword evidence="1" id="KW-0812">Transmembrane</keyword>
<evidence type="ECO:0000259" key="2">
    <source>
        <dbReference type="Pfam" id="PF00561"/>
    </source>
</evidence>
<dbReference type="InterPro" id="IPR000073">
    <property type="entry name" value="AB_hydrolase_1"/>
</dbReference>
<organism evidence="3 4">
    <name type="scientific">Hyphomicrobium denitrificans 1NES1</name>
    <dbReference type="NCBI Taxonomy" id="670307"/>
    <lineage>
        <taxon>Bacteria</taxon>
        <taxon>Pseudomonadati</taxon>
        <taxon>Pseudomonadota</taxon>
        <taxon>Alphaproteobacteria</taxon>
        <taxon>Hyphomicrobiales</taxon>
        <taxon>Hyphomicrobiaceae</taxon>
        <taxon>Hyphomicrobium</taxon>
    </lineage>
</organism>
<dbReference type="PANTHER" id="PTHR12277">
    <property type="entry name" value="ALPHA/BETA HYDROLASE DOMAIN-CONTAINING PROTEIN"/>
    <property type="match status" value="1"/>
</dbReference>
<dbReference type="Gene3D" id="3.40.50.1820">
    <property type="entry name" value="alpha/beta hydrolase"/>
    <property type="match status" value="1"/>
</dbReference>
<gene>
    <name evidence="3" type="ORF">HYPDE_36733</name>
</gene>
<reference evidence="3 4" key="1">
    <citation type="journal article" date="2013" name="Genome Announc.">
        <title>Genome sequences for three denitrifying bacterial strains isolated from a uranium- and nitrate-contaminated subsurface environment.</title>
        <authorList>
            <person name="Venkatramanan R."/>
            <person name="Prakash O."/>
            <person name="Woyke T."/>
            <person name="Chain P."/>
            <person name="Goodwin L.A."/>
            <person name="Watson D."/>
            <person name="Brooks S."/>
            <person name="Kostka J.E."/>
            <person name="Green S.J."/>
        </authorList>
    </citation>
    <scope>NUCLEOTIDE SEQUENCE [LARGE SCALE GENOMIC DNA]</scope>
    <source>
        <strain evidence="3 4">1NES1</strain>
    </source>
</reference>
<dbReference type="STRING" id="670307.HYPDE_36733"/>
<feature type="domain" description="AB hydrolase-1" evidence="2">
    <location>
        <begin position="72"/>
        <end position="185"/>
    </location>
</feature>
<dbReference type="eggNOG" id="COG1073">
    <property type="taxonomic scope" value="Bacteria"/>
</dbReference>
<dbReference type="AlphaFoldDB" id="N0B7P5"/>
<dbReference type="Proteomes" id="UP000005952">
    <property type="component" value="Chromosome"/>
</dbReference>
<protein>
    <recommendedName>
        <fullName evidence="2">AB hydrolase-1 domain-containing protein</fullName>
    </recommendedName>
</protein>
<keyword evidence="1" id="KW-0472">Membrane</keyword>
<keyword evidence="4" id="KW-1185">Reference proteome</keyword>
<dbReference type="EMBL" id="CP005587">
    <property type="protein sequence ID" value="AGK59018.1"/>
    <property type="molecule type" value="Genomic_DNA"/>
</dbReference>
<dbReference type="HOGENOM" id="CLU_029375_2_1_5"/>
<sequence>MLKIIIIVGAVSLYAVAAAVMYFAQRRFIYFPEPSRTPPQAVGLPDVAERIIATPDGEKLIAWYGKAKPGQPTLLYFHGNGGALEFRSASIRRYLNRGRGILMMSYRGYSGSTGSPSEAANVADAKLAYDALVQEGVRPEDIILYGESLGTGVAVQVASEKRVAGVILDSPFTSIVELAAKFYPWLPVSLLLKDRYDSMLHIRDVHEPVFVVHGEADDIVPVGMGQRLFAAANEPKDIVIIPGAGHAVHDDTTFAIINRWIDKLRTAQAAAAE</sequence>
<dbReference type="Pfam" id="PF00561">
    <property type="entry name" value="Abhydrolase_1"/>
    <property type="match status" value="1"/>
</dbReference>
<dbReference type="RefSeq" id="WP_015599035.1">
    <property type="nucleotide sequence ID" value="NC_021172.1"/>
</dbReference>
<dbReference type="SUPFAM" id="SSF53474">
    <property type="entry name" value="alpha/beta-Hydrolases"/>
    <property type="match status" value="1"/>
</dbReference>